<evidence type="ECO:0000256" key="1">
    <source>
        <dbReference type="ARBA" id="ARBA00004141"/>
    </source>
</evidence>
<evidence type="ECO:0000256" key="5">
    <source>
        <dbReference type="SAM" id="Phobius"/>
    </source>
</evidence>
<dbReference type="AlphaFoldDB" id="A0A543Q5H6"/>
<dbReference type="GO" id="GO:0016020">
    <property type="term" value="C:membrane"/>
    <property type="evidence" value="ECO:0007669"/>
    <property type="project" value="UniProtKB-SubCell"/>
</dbReference>
<feature type="domain" description="SLC26A/SulP transporter" evidence="6">
    <location>
        <begin position="12"/>
        <end position="139"/>
    </location>
</feature>
<evidence type="ECO:0000256" key="3">
    <source>
        <dbReference type="ARBA" id="ARBA00022989"/>
    </source>
</evidence>
<feature type="transmembrane region" description="Helical" evidence="5">
    <location>
        <begin position="87"/>
        <end position="105"/>
    </location>
</feature>
<protein>
    <submittedName>
        <fullName evidence="7">Putative sulfate transporter YbaR</fullName>
    </submittedName>
</protein>
<organism evidence="7 8">
    <name type="scientific">Acidithiobacillus thiooxidans ATCC 19377</name>
    <dbReference type="NCBI Taxonomy" id="637390"/>
    <lineage>
        <taxon>Bacteria</taxon>
        <taxon>Pseudomonadati</taxon>
        <taxon>Pseudomonadota</taxon>
        <taxon>Acidithiobacillia</taxon>
        <taxon>Acidithiobacillales</taxon>
        <taxon>Acidithiobacillaceae</taxon>
        <taxon>Acidithiobacillus</taxon>
    </lineage>
</organism>
<evidence type="ECO:0000259" key="6">
    <source>
        <dbReference type="Pfam" id="PF00916"/>
    </source>
</evidence>
<dbReference type="Pfam" id="PF00916">
    <property type="entry name" value="Sulfate_transp"/>
    <property type="match status" value="1"/>
</dbReference>
<name>A0A543Q5H6_ACITH</name>
<keyword evidence="4 5" id="KW-0472">Membrane</keyword>
<proteinExistence type="predicted"/>
<sequence>MRAMSRFEENKTNILSGIVVALALVPEAIAFAFAFVAHVPPLTGLYAAFILVLITSIMGGRPGMVSGASGTTAVVMVALVVTHGFEYLFAAVVLMGLLQIVFALAKLSKYARMIPHQVNLGFINGLAIVIFLAQLDHFKVPSANGAEHWMQGTQLYTMIVLVALTMLVIYLFLRLTKAFPAEDPHYHVADDKIS</sequence>
<feature type="transmembrane region" description="Helical" evidence="5">
    <location>
        <begin position="64"/>
        <end position="81"/>
    </location>
</feature>
<feature type="transmembrane region" description="Helical" evidence="5">
    <location>
        <begin position="40"/>
        <end position="57"/>
    </location>
</feature>
<evidence type="ECO:0000313" key="7">
    <source>
        <dbReference type="EMBL" id="TQN51574.1"/>
    </source>
</evidence>
<gene>
    <name evidence="7" type="primary">ybaR</name>
    <name evidence="7" type="ORF">DLNHIDIE_01447</name>
</gene>
<dbReference type="InterPro" id="IPR011547">
    <property type="entry name" value="SLC26A/SulP_dom"/>
</dbReference>
<comment type="subcellular location">
    <subcellularLocation>
        <location evidence="1">Membrane</location>
        <topology evidence="1">Multi-pass membrane protein</topology>
    </subcellularLocation>
</comment>
<accession>A0A543Q5H6</accession>
<dbReference type="RefSeq" id="WP_142087614.1">
    <property type="nucleotide sequence ID" value="NZ_SZUV01000001.1"/>
</dbReference>
<dbReference type="Proteomes" id="UP000315403">
    <property type="component" value="Unassembled WGS sequence"/>
</dbReference>
<evidence type="ECO:0000313" key="8">
    <source>
        <dbReference type="Proteomes" id="UP000315403"/>
    </source>
</evidence>
<keyword evidence="3 5" id="KW-1133">Transmembrane helix</keyword>
<dbReference type="PANTHER" id="PTHR43310:SF1">
    <property type="entry name" value="SULFATE TRANSPORTER YBAR-RELATED"/>
    <property type="match status" value="1"/>
</dbReference>
<comment type="caution">
    <text evidence="7">The sequence shown here is derived from an EMBL/GenBank/DDBJ whole genome shotgun (WGS) entry which is preliminary data.</text>
</comment>
<reference evidence="7 8" key="1">
    <citation type="submission" date="2019-03" db="EMBL/GenBank/DDBJ databases">
        <title>New insights into Acidothiobacillus thiooxidans sulfur metabolism through coupled gene expression, solution geochemistry, microscopy and spectroscopy analyses.</title>
        <authorList>
            <person name="Camacho D."/>
            <person name="Frazao R."/>
            <person name="Fouillen A."/>
            <person name="Nanci A."/>
            <person name="Lang B.F."/>
            <person name="Apte S.C."/>
            <person name="Baron C."/>
            <person name="Warren L.A."/>
        </authorList>
    </citation>
    <scope>NUCLEOTIDE SEQUENCE [LARGE SCALE GENOMIC DNA]</scope>
    <source>
        <strain evidence="7 8">ATCC 19377</strain>
    </source>
</reference>
<evidence type="ECO:0000256" key="4">
    <source>
        <dbReference type="ARBA" id="ARBA00023136"/>
    </source>
</evidence>
<feature type="transmembrane region" description="Helical" evidence="5">
    <location>
        <begin position="155"/>
        <end position="173"/>
    </location>
</feature>
<dbReference type="InterPro" id="IPR052706">
    <property type="entry name" value="Membrane-Transporter-like"/>
</dbReference>
<dbReference type="PANTHER" id="PTHR43310">
    <property type="entry name" value="SULFATE TRANSPORTER YBAR-RELATED"/>
    <property type="match status" value="1"/>
</dbReference>
<keyword evidence="2 5" id="KW-0812">Transmembrane</keyword>
<feature type="transmembrane region" description="Helical" evidence="5">
    <location>
        <begin position="117"/>
        <end position="135"/>
    </location>
</feature>
<evidence type="ECO:0000256" key="2">
    <source>
        <dbReference type="ARBA" id="ARBA00022692"/>
    </source>
</evidence>
<dbReference type="EMBL" id="SZUV01000001">
    <property type="protein sequence ID" value="TQN51574.1"/>
    <property type="molecule type" value="Genomic_DNA"/>
</dbReference>